<dbReference type="Proteomes" id="UP001139179">
    <property type="component" value="Unassembled WGS sequence"/>
</dbReference>
<evidence type="ECO:0000256" key="13">
    <source>
        <dbReference type="ARBA" id="ARBA00023316"/>
    </source>
</evidence>
<dbReference type="PANTHER" id="PTHR30622:SF2">
    <property type="entry name" value="UNDECAPRENYL-DIPHOSPHATASE"/>
    <property type="match status" value="1"/>
</dbReference>
<keyword evidence="10 17" id="KW-1133">Transmembrane helix</keyword>
<dbReference type="GO" id="GO:0009252">
    <property type="term" value="P:peptidoglycan biosynthetic process"/>
    <property type="evidence" value="ECO:0007669"/>
    <property type="project" value="UniProtKB-KW"/>
</dbReference>
<evidence type="ECO:0000256" key="8">
    <source>
        <dbReference type="ARBA" id="ARBA00022960"/>
    </source>
</evidence>
<evidence type="ECO:0000256" key="11">
    <source>
        <dbReference type="ARBA" id="ARBA00023136"/>
    </source>
</evidence>
<feature type="transmembrane region" description="Helical" evidence="17">
    <location>
        <begin position="48"/>
        <end position="67"/>
    </location>
</feature>
<comment type="caution">
    <text evidence="18">The sequence shown here is derived from an EMBL/GenBank/DDBJ whole genome shotgun (WGS) entry which is preliminary data.</text>
</comment>
<comment type="similarity">
    <text evidence="2 17">Belongs to the UppP family.</text>
</comment>
<gene>
    <name evidence="17" type="primary">uppP</name>
    <name evidence="18" type="ORF">M3202_02215</name>
</gene>
<comment type="function">
    <text evidence="17">Catalyzes the dephosphorylation of undecaprenyl diphosphate (UPP). Confers resistance to bacitracin.</text>
</comment>
<dbReference type="HAMAP" id="MF_01006">
    <property type="entry name" value="Undec_diphosphatase"/>
    <property type="match status" value="1"/>
</dbReference>
<organism evidence="18 19">
    <name type="scientific">Halalkalibacter oceani</name>
    <dbReference type="NCBI Taxonomy" id="1653776"/>
    <lineage>
        <taxon>Bacteria</taxon>
        <taxon>Bacillati</taxon>
        <taxon>Bacillota</taxon>
        <taxon>Bacilli</taxon>
        <taxon>Bacillales</taxon>
        <taxon>Bacillaceae</taxon>
        <taxon>Halalkalibacter</taxon>
    </lineage>
</organism>
<comment type="catalytic activity">
    <reaction evidence="16 17">
        <text>di-trans,octa-cis-undecaprenyl diphosphate + H2O = di-trans,octa-cis-undecaprenyl phosphate + phosphate + H(+)</text>
        <dbReference type="Rhea" id="RHEA:28094"/>
        <dbReference type="ChEBI" id="CHEBI:15377"/>
        <dbReference type="ChEBI" id="CHEBI:15378"/>
        <dbReference type="ChEBI" id="CHEBI:43474"/>
        <dbReference type="ChEBI" id="CHEBI:58405"/>
        <dbReference type="ChEBI" id="CHEBI:60392"/>
        <dbReference type="EC" id="3.6.1.27"/>
    </reaction>
</comment>
<feature type="transmembrane region" description="Helical" evidence="17">
    <location>
        <begin position="88"/>
        <end position="104"/>
    </location>
</feature>
<keyword evidence="19" id="KW-1185">Reference proteome</keyword>
<evidence type="ECO:0000256" key="16">
    <source>
        <dbReference type="ARBA" id="ARBA00047594"/>
    </source>
</evidence>
<evidence type="ECO:0000256" key="9">
    <source>
        <dbReference type="ARBA" id="ARBA00022984"/>
    </source>
</evidence>
<dbReference type="EC" id="3.6.1.27" evidence="3 17"/>
<dbReference type="GO" id="GO:0008360">
    <property type="term" value="P:regulation of cell shape"/>
    <property type="evidence" value="ECO:0007669"/>
    <property type="project" value="UniProtKB-KW"/>
</dbReference>
<evidence type="ECO:0000256" key="3">
    <source>
        <dbReference type="ARBA" id="ARBA00012374"/>
    </source>
</evidence>
<evidence type="ECO:0000256" key="14">
    <source>
        <dbReference type="ARBA" id="ARBA00032707"/>
    </source>
</evidence>
<dbReference type="Pfam" id="PF02673">
    <property type="entry name" value="BacA"/>
    <property type="match status" value="1"/>
</dbReference>
<dbReference type="GO" id="GO:0050380">
    <property type="term" value="F:undecaprenyl-diphosphatase activity"/>
    <property type="evidence" value="ECO:0007669"/>
    <property type="project" value="UniProtKB-UniRule"/>
</dbReference>
<keyword evidence="13 17" id="KW-0961">Cell wall biogenesis/degradation</keyword>
<dbReference type="GO" id="GO:0005886">
    <property type="term" value="C:plasma membrane"/>
    <property type="evidence" value="ECO:0007669"/>
    <property type="project" value="UniProtKB-SubCell"/>
</dbReference>
<keyword evidence="11 17" id="KW-0472">Membrane</keyword>
<feature type="transmembrane region" description="Helical" evidence="17">
    <location>
        <begin position="220"/>
        <end position="238"/>
    </location>
</feature>
<evidence type="ECO:0000256" key="6">
    <source>
        <dbReference type="ARBA" id="ARBA00022692"/>
    </source>
</evidence>
<evidence type="ECO:0000256" key="1">
    <source>
        <dbReference type="ARBA" id="ARBA00004651"/>
    </source>
</evidence>
<dbReference type="AlphaFoldDB" id="A0A9X2IML9"/>
<reference evidence="18" key="1">
    <citation type="submission" date="2022-05" db="EMBL/GenBank/DDBJ databases">
        <title>Comparative Genomics of Spacecraft Associated Microbes.</title>
        <authorList>
            <person name="Tran M.T."/>
            <person name="Wright A."/>
            <person name="Seuylemezian A."/>
            <person name="Eisen J."/>
            <person name="Coil D."/>
        </authorList>
    </citation>
    <scope>NUCLEOTIDE SEQUENCE</scope>
    <source>
        <strain evidence="18">214.1.1</strain>
    </source>
</reference>
<evidence type="ECO:0000256" key="7">
    <source>
        <dbReference type="ARBA" id="ARBA00022801"/>
    </source>
</evidence>
<feature type="transmembrane region" description="Helical" evidence="17">
    <location>
        <begin position="188"/>
        <end position="208"/>
    </location>
</feature>
<protein>
    <recommendedName>
        <fullName evidence="4 17">Undecaprenyl-diphosphatase</fullName>
        <ecNumber evidence="3 17">3.6.1.27</ecNumber>
    </recommendedName>
    <alternativeName>
        <fullName evidence="15 17">Bacitracin resistance protein</fullName>
    </alternativeName>
    <alternativeName>
        <fullName evidence="14 17">Undecaprenyl pyrophosphate phosphatase</fullName>
    </alternativeName>
</protein>
<evidence type="ECO:0000256" key="17">
    <source>
        <dbReference type="HAMAP-Rule" id="MF_01006"/>
    </source>
</evidence>
<dbReference type="GO" id="GO:0071555">
    <property type="term" value="P:cell wall organization"/>
    <property type="evidence" value="ECO:0007669"/>
    <property type="project" value="UniProtKB-KW"/>
</dbReference>
<evidence type="ECO:0000313" key="18">
    <source>
        <dbReference type="EMBL" id="MCM3712881.1"/>
    </source>
</evidence>
<proteinExistence type="inferred from homology"/>
<name>A0A9X2IML9_9BACI</name>
<keyword evidence="6 17" id="KW-0812">Transmembrane</keyword>
<evidence type="ECO:0000313" key="19">
    <source>
        <dbReference type="Proteomes" id="UP001139179"/>
    </source>
</evidence>
<keyword evidence="7 17" id="KW-0378">Hydrolase</keyword>
<dbReference type="GO" id="GO:0046677">
    <property type="term" value="P:response to antibiotic"/>
    <property type="evidence" value="ECO:0007669"/>
    <property type="project" value="UniProtKB-UniRule"/>
</dbReference>
<evidence type="ECO:0000256" key="4">
    <source>
        <dbReference type="ARBA" id="ARBA00021581"/>
    </source>
</evidence>
<dbReference type="RefSeq" id="WP_251221726.1">
    <property type="nucleotide sequence ID" value="NZ_JAMBOL010000001.1"/>
</dbReference>
<evidence type="ECO:0000256" key="10">
    <source>
        <dbReference type="ARBA" id="ARBA00022989"/>
    </source>
</evidence>
<comment type="miscellaneous">
    <text evidence="17">Bacitracin is thought to be involved in the inhibition of peptidoglycan synthesis by sequestering undecaprenyl diphosphate, thereby reducing the pool of lipid carrier available.</text>
</comment>
<comment type="subcellular location">
    <subcellularLocation>
        <location evidence="1 17">Cell membrane</location>
        <topology evidence="1 17">Multi-pass membrane protein</topology>
    </subcellularLocation>
</comment>
<accession>A0A9X2IML9</accession>
<keyword evidence="8 17" id="KW-0133">Cell shape</keyword>
<feature type="transmembrane region" description="Helical" evidence="17">
    <location>
        <begin position="116"/>
        <end position="136"/>
    </location>
</feature>
<dbReference type="EMBL" id="JAMBOL010000001">
    <property type="protein sequence ID" value="MCM3712881.1"/>
    <property type="molecule type" value="Genomic_DNA"/>
</dbReference>
<evidence type="ECO:0000256" key="15">
    <source>
        <dbReference type="ARBA" id="ARBA00032932"/>
    </source>
</evidence>
<dbReference type="InterPro" id="IPR003824">
    <property type="entry name" value="UppP"/>
</dbReference>
<keyword evidence="9 17" id="KW-0573">Peptidoglycan synthesis</keyword>
<dbReference type="PANTHER" id="PTHR30622">
    <property type="entry name" value="UNDECAPRENYL-DIPHOSPHATASE"/>
    <property type="match status" value="1"/>
</dbReference>
<keyword evidence="5 17" id="KW-1003">Cell membrane</keyword>
<evidence type="ECO:0000256" key="12">
    <source>
        <dbReference type="ARBA" id="ARBA00023251"/>
    </source>
</evidence>
<evidence type="ECO:0000256" key="2">
    <source>
        <dbReference type="ARBA" id="ARBA00010621"/>
    </source>
</evidence>
<sequence length="269" mass="29962">MNWWEALLIGFIQGISEFLPISSTAHLLLARQIFAFETQADTELVLEVFLHAASLLAVILYFSRDLLRIGKDFILYLTNKQQKHYNHYRFGCLLLLSTFVTMGAGKGLEYVLGEQLTTIALIGASLIITGIFLVLIEHGVDRGMRKELTWRDGVLIGLGQALAVIPGISRSGSTLIAALWCGLSKEVALRYSFLLSIPIILGISIIKLPELAQGLYSDQWPSLMLAFLSAFFFALLSIKWLIAMVQNSKLTYFACYCIGLGLFSWIFLA</sequence>
<feature type="transmembrane region" description="Helical" evidence="17">
    <location>
        <begin position="250"/>
        <end position="268"/>
    </location>
</feature>
<keyword evidence="12 17" id="KW-0046">Antibiotic resistance</keyword>
<feature type="transmembrane region" description="Helical" evidence="17">
    <location>
        <begin position="7"/>
        <end position="28"/>
    </location>
</feature>
<evidence type="ECO:0000256" key="5">
    <source>
        <dbReference type="ARBA" id="ARBA00022475"/>
    </source>
</evidence>